<dbReference type="WBParaSite" id="ACRNAN_scaffold15487.g16696.t1">
    <property type="protein sequence ID" value="ACRNAN_scaffold15487.g16696.t1"/>
    <property type="gene ID" value="ACRNAN_scaffold15487.g16696"/>
</dbReference>
<dbReference type="FunFam" id="3.10.20.370:FF:000001">
    <property type="entry name" value="Retrovirus-related Pol polyprotein from transposon 17.6-like protein"/>
    <property type="match status" value="1"/>
</dbReference>
<keyword evidence="3" id="KW-0255">Endonuclease</keyword>
<dbReference type="InterPro" id="IPR000477">
    <property type="entry name" value="RT_dom"/>
</dbReference>
<dbReference type="InterPro" id="IPR043128">
    <property type="entry name" value="Rev_trsase/Diguanyl_cyclase"/>
</dbReference>
<feature type="domain" description="Reverse transcriptase" evidence="5">
    <location>
        <begin position="1"/>
        <end position="79"/>
    </location>
</feature>
<dbReference type="InterPro" id="IPR051320">
    <property type="entry name" value="Viral_Replic_Matur_Polypro"/>
</dbReference>
<dbReference type="Proteomes" id="UP000887540">
    <property type="component" value="Unplaced"/>
</dbReference>
<keyword evidence="2" id="KW-0540">Nuclease</keyword>
<evidence type="ECO:0000256" key="1">
    <source>
        <dbReference type="ARBA" id="ARBA00012493"/>
    </source>
</evidence>
<accession>A0A914CYZ5</accession>
<dbReference type="Pfam" id="PF00078">
    <property type="entry name" value="RVT_1"/>
    <property type="match status" value="1"/>
</dbReference>
<keyword evidence="6" id="KW-1185">Reference proteome</keyword>
<keyword evidence="3" id="KW-0378">Hydrolase</keyword>
<dbReference type="GO" id="GO:0004519">
    <property type="term" value="F:endonuclease activity"/>
    <property type="evidence" value="ECO:0007669"/>
    <property type="project" value="UniProtKB-KW"/>
</dbReference>
<keyword evidence="4" id="KW-0808">Transferase</keyword>
<dbReference type="FunFam" id="3.30.70.270:FF:000020">
    <property type="entry name" value="Transposon Tf2-6 polyprotein-like Protein"/>
    <property type="match status" value="1"/>
</dbReference>
<evidence type="ECO:0000313" key="6">
    <source>
        <dbReference type="Proteomes" id="UP000887540"/>
    </source>
</evidence>
<dbReference type="Gene3D" id="3.30.70.270">
    <property type="match status" value="2"/>
</dbReference>
<evidence type="ECO:0000256" key="2">
    <source>
        <dbReference type="ARBA" id="ARBA00022722"/>
    </source>
</evidence>
<proteinExistence type="predicted"/>
<dbReference type="AlphaFoldDB" id="A0A914CYZ5"/>
<evidence type="ECO:0000259" key="5">
    <source>
        <dbReference type="PROSITE" id="PS50878"/>
    </source>
</evidence>
<name>A0A914CYZ5_9BILA</name>
<dbReference type="EC" id="2.7.7.49" evidence="1"/>
<dbReference type="SUPFAM" id="SSF56672">
    <property type="entry name" value="DNA/RNA polymerases"/>
    <property type="match status" value="1"/>
</dbReference>
<sequence>MGIQSCPIGFQKVVDQLKRELTIRMWAYLDDVVIASQNEEEHLRDIEAFLKIVVKYGMTLKIEKCHFGKSHIKYLGYTISKDGISIDPSVIEKVQKIEVPKNIKQLQSFLGFCTVYRRHIEKQADIAAPLYDLTKKDEKNPKTTLKDKWKQEHQSAFEELKHRLTTAPVLAAPRFDKEFIIDTDASSRGISAILIQKDEFEQEHPIAYASRSLNKCEAKYPSVESEALAIVFGIQHFRPYIEGHLNTTELKEAQQNSQELKAIYDALKSGIFPKNLTEKRKIEQL</sequence>
<dbReference type="GO" id="GO:0003964">
    <property type="term" value="F:RNA-directed DNA polymerase activity"/>
    <property type="evidence" value="ECO:0007669"/>
    <property type="project" value="UniProtKB-KW"/>
</dbReference>
<dbReference type="PROSITE" id="PS50878">
    <property type="entry name" value="RT_POL"/>
    <property type="match status" value="1"/>
</dbReference>
<dbReference type="PANTHER" id="PTHR33064:SF37">
    <property type="entry name" value="RIBONUCLEASE H"/>
    <property type="match status" value="1"/>
</dbReference>
<keyword evidence="4" id="KW-0695">RNA-directed DNA polymerase</keyword>
<dbReference type="InterPro" id="IPR043502">
    <property type="entry name" value="DNA/RNA_pol_sf"/>
</dbReference>
<dbReference type="InterPro" id="IPR041577">
    <property type="entry name" value="RT_RNaseH_2"/>
</dbReference>
<dbReference type="Pfam" id="PF17919">
    <property type="entry name" value="RT_RNaseH_2"/>
    <property type="match status" value="1"/>
</dbReference>
<protein>
    <recommendedName>
        <fullName evidence="1">RNA-directed DNA polymerase</fullName>
        <ecNumber evidence="1">2.7.7.49</ecNumber>
    </recommendedName>
</protein>
<evidence type="ECO:0000313" key="7">
    <source>
        <dbReference type="WBParaSite" id="ACRNAN_scaffold15487.g16696.t1"/>
    </source>
</evidence>
<keyword evidence="4" id="KW-0548">Nucleotidyltransferase</keyword>
<reference evidence="7" key="1">
    <citation type="submission" date="2022-11" db="UniProtKB">
        <authorList>
            <consortium name="WormBaseParasite"/>
        </authorList>
    </citation>
    <scope>IDENTIFICATION</scope>
</reference>
<organism evidence="6 7">
    <name type="scientific">Acrobeloides nanus</name>
    <dbReference type="NCBI Taxonomy" id="290746"/>
    <lineage>
        <taxon>Eukaryota</taxon>
        <taxon>Metazoa</taxon>
        <taxon>Ecdysozoa</taxon>
        <taxon>Nematoda</taxon>
        <taxon>Chromadorea</taxon>
        <taxon>Rhabditida</taxon>
        <taxon>Tylenchina</taxon>
        <taxon>Cephalobomorpha</taxon>
        <taxon>Cephaloboidea</taxon>
        <taxon>Cephalobidae</taxon>
        <taxon>Acrobeloides</taxon>
    </lineage>
</organism>
<evidence type="ECO:0000256" key="3">
    <source>
        <dbReference type="ARBA" id="ARBA00022759"/>
    </source>
</evidence>
<dbReference type="PANTHER" id="PTHR33064">
    <property type="entry name" value="POL PROTEIN"/>
    <property type="match status" value="1"/>
</dbReference>
<evidence type="ECO:0000256" key="4">
    <source>
        <dbReference type="ARBA" id="ARBA00022918"/>
    </source>
</evidence>